<dbReference type="GO" id="GO:0016020">
    <property type="term" value="C:membrane"/>
    <property type="evidence" value="ECO:0007669"/>
    <property type="project" value="TreeGrafter"/>
</dbReference>
<dbReference type="Pfam" id="PF00561">
    <property type="entry name" value="Abhydrolase_1"/>
    <property type="match status" value="1"/>
</dbReference>
<dbReference type="AlphaFoldDB" id="A0A7I9Y5P4"/>
<dbReference type="GO" id="GO:0016787">
    <property type="term" value="F:hydrolase activity"/>
    <property type="evidence" value="ECO:0007669"/>
    <property type="project" value="UniProtKB-KW"/>
</dbReference>
<accession>A0A7I9Y5P4</accession>
<dbReference type="InterPro" id="IPR050266">
    <property type="entry name" value="AB_hydrolase_sf"/>
</dbReference>
<dbReference type="InterPro" id="IPR000073">
    <property type="entry name" value="AB_hydrolase_1"/>
</dbReference>
<dbReference type="PANTHER" id="PTHR43798">
    <property type="entry name" value="MONOACYLGLYCEROL LIPASE"/>
    <property type="match status" value="1"/>
</dbReference>
<name>A0A7I9Y5P4_MYCAL</name>
<evidence type="ECO:0000313" key="2">
    <source>
        <dbReference type="EMBL" id="GFG83995.1"/>
    </source>
</evidence>
<evidence type="ECO:0000259" key="1">
    <source>
        <dbReference type="Pfam" id="PF00561"/>
    </source>
</evidence>
<dbReference type="InterPro" id="IPR029058">
    <property type="entry name" value="AB_hydrolase_fold"/>
</dbReference>
<dbReference type="Proteomes" id="UP000465305">
    <property type="component" value="Unassembled WGS sequence"/>
</dbReference>
<dbReference type="SUPFAM" id="SSF53474">
    <property type="entry name" value="alpha/beta-Hydrolases"/>
    <property type="match status" value="1"/>
</dbReference>
<sequence>METVIDGQPYQLTLMSEINVAREGGMSEGAALQASVIDTEDYRSIWMYLKEVAVRQGFVDIEVNGARVRTRYAEAGSPDKPHAMLLHGTGGHWETFAPNLAALSEHFHCVAIDMVGNGFSAKPDYDYEIPVYVEHVLGVMDHFGIQRANFVGMSLGAWVAATIAVSQPDRVSKVILMSPAGKEAAAANMARIRAERTKAVNEPTWESLHAVFAHLIADEANRLPDLIGLRQAIYRRDDTRETIDHLLILQDAAARDRNLIPEQDWKAIAAPVMVVASGRDHGVYQETATSIAKLIPQAEVFEMPNVRHWPHFEDPELFNPAAVAFLSK</sequence>
<comment type="caution">
    <text evidence="2">The sequence shown here is derived from an EMBL/GenBank/DDBJ whole genome shotgun (WGS) entry which is preliminary data.</text>
</comment>
<dbReference type="PANTHER" id="PTHR43798:SF33">
    <property type="entry name" value="HYDROLASE, PUTATIVE (AFU_ORTHOLOGUE AFUA_2G14860)-RELATED"/>
    <property type="match status" value="1"/>
</dbReference>
<organism evidence="2 3">
    <name type="scientific">Mycolicibacter algericus</name>
    <name type="common">Mycobacterium algericum</name>
    <dbReference type="NCBI Taxonomy" id="1288388"/>
    <lineage>
        <taxon>Bacteria</taxon>
        <taxon>Bacillati</taxon>
        <taxon>Actinomycetota</taxon>
        <taxon>Actinomycetes</taxon>
        <taxon>Mycobacteriales</taxon>
        <taxon>Mycobacteriaceae</taxon>
        <taxon>Mycolicibacter</taxon>
    </lineage>
</organism>
<dbReference type="EMBL" id="BLKY01000001">
    <property type="protein sequence ID" value="GFG83995.1"/>
    <property type="molecule type" value="Genomic_DNA"/>
</dbReference>
<gene>
    <name evidence="2" type="primary">mhpC</name>
    <name evidence="2" type="ORF">MALGJ_06710</name>
</gene>
<feature type="domain" description="AB hydrolase-1" evidence="1">
    <location>
        <begin position="84"/>
        <end position="315"/>
    </location>
</feature>
<keyword evidence="2" id="KW-0378">Hydrolase</keyword>
<evidence type="ECO:0000313" key="3">
    <source>
        <dbReference type="Proteomes" id="UP000465305"/>
    </source>
</evidence>
<proteinExistence type="predicted"/>
<dbReference type="PRINTS" id="PR00111">
    <property type="entry name" value="ABHYDROLASE"/>
</dbReference>
<dbReference type="Gene3D" id="3.40.50.1820">
    <property type="entry name" value="alpha/beta hydrolase"/>
    <property type="match status" value="1"/>
</dbReference>
<reference evidence="2 3" key="1">
    <citation type="journal article" date="2019" name="Emerg. Microbes Infect.">
        <title>Comprehensive subspecies identification of 175 nontuberculous mycobacteria species based on 7547 genomic profiles.</title>
        <authorList>
            <person name="Matsumoto Y."/>
            <person name="Kinjo T."/>
            <person name="Motooka D."/>
            <person name="Nabeya D."/>
            <person name="Jung N."/>
            <person name="Uechi K."/>
            <person name="Horii T."/>
            <person name="Iida T."/>
            <person name="Fujita J."/>
            <person name="Nakamura S."/>
        </authorList>
    </citation>
    <scope>NUCLEOTIDE SEQUENCE [LARGE SCALE GENOMIC DNA]</scope>
    <source>
        <strain evidence="2 3">JCM 30723</strain>
    </source>
</reference>
<protein>
    <submittedName>
        <fullName evidence="2">2-hydroxy-6-ketonona-2,4-dienedioic acid hydrolase</fullName>
    </submittedName>
</protein>